<evidence type="ECO:0000256" key="4">
    <source>
        <dbReference type="ARBA" id="ARBA00022597"/>
    </source>
</evidence>
<evidence type="ECO:0000313" key="10">
    <source>
        <dbReference type="Proteomes" id="UP000522720"/>
    </source>
</evidence>
<organism evidence="9 10">
    <name type="scientific">Streptococcus ovuberis</name>
    <dbReference type="NCBI Taxonomy" id="1936207"/>
    <lineage>
        <taxon>Bacteria</taxon>
        <taxon>Bacillati</taxon>
        <taxon>Bacillota</taxon>
        <taxon>Bacilli</taxon>
        <taxon>Lactobacillales</taxon>
        <taxon>Streptococcaceae</taxon>
        <taxon>Streptococcus</taxon>
    </lineage>
</organism>
<keyword evidence="4 9" id="KW-0762">Sugar transport</keyword>
<proteinExistence type="predicted"/>
<evidence type="ECO:0000256" key="7">
    <source>
        <dbReference type="ARBA" id="ARBA00022777"/>
    </source>
</evidence>
<keyword evidence="6" id="KW-0598">Phosphotransferase system</keyword>
<keyword evidence="2" id="KW-0813">Transport</keyword>
<accession>A0A7X6MZF6</accession>
<comment type="caution">
    <text evidence="9">The sequence shown here is derived from an EMBL/GenBank/DDBJ whole genome shotgun (WGS) entry which is preliminary data.</text>
</comment>
<evidence type="ECO:0000259" key="8">
    <source>
        <dbReference type="PROSITE" id="PS51101"/>
    </source>
</evidence>
<reference evidence="9 10" key="1">
    <citation type="submission" date="2020-04" db="EMBL/GenBank/DDBJ databases">
        <title>MicrobeNet Type strains.</title>
        <authorList>
            <person name="Nicholson A.C."/>
        </authorList>
    </citation>
    <scope>NUCLEOTIDE SEQUENCE [LARGE SCALE GENOMIC DNA]</scope>
    <source>
        <strain evidence="9 10">CCUG 69612</strain>
    </source>
</reference>
<evidence type="ECO:0000313" key="9">
    <source>
        <dbReference type="EMBL" id="NKZ19417.1"/>
    </source>
</evidence>
<evidence type="ECO:0000256" key="6">
    <source>
        <dbReference type="ARBA" id="ARBA00022683"/>
    </source>
</evidence>
<keyword evidence="3" id="KW-0963">Cytoplasm</keyword>
<dbReference type="GO" id="GO:0016301">
    <property type="term" value="F:kinase activity"/>
    <property type="evidence" value="ECO:0007669"/>
    <property type="project" value="UniProtKB-KW"/>
</dbReference>
<dbReference type="EMBL" id="JAAXPR010000001">
    <property type="protein sequence ID" value="NKZ19417.1"/>
    <property type="molecule type" value="Genomic_DNA"/>
</dbReference>
<dbReference type="InterPro" id="IPR004720">
    <property type="entry name" value="PTS_IIB_sorbose-sp"/>
</dbReference>
<keyword evidence="10" id="KW-1185">Reference proteome</keyword>
<dbReference type="GO" id="GO:0009401">
    <property type="term" value="P:phosphoenolpyruvate-dependent sugar phosphotransferase system"/>
    <property type="evidence" value="ECO:0007669"/>
    <property type="project" value="UniProtKB-KW"/>
</dbReference>
<evidence type="ECO:0000256" key="3">
    <source>
        <dbReference type="ARBA" id="ARBA00022490"/>
    </source>
</evidence>
<dbReference type="SUPFAM" id="SSF52728">
    <property type="entry name" value="PTS IIb component"/>
    <property type="match status" value="1"/>
</dbReference>
<evidence type="ECO:0000256" key="1">
    <source>
        <dbReference type="ARBA" id="ARBA00004496"/>
    </source>
</evidence>
<keyword evidence="7" id="KW-0418">Kinase</keyword>
<dbReference type="PROSITE" id="PS51101">
    <property type="entry name" value="PTS_EIIB_TYPE_4"/>
    <property type="match status" value="1"/>
</dbReference>
<dbReference type="Pfam" id="PF03830">
    <property type="entry name" value="PTSIIB_sorb"/>
    <property type="match status" value="1"/>
</dbReference>
<comment type="subcellular location">
    <subcellularLocation>
        <location evidence="1">Cytoplasm</location>
    </subcellularLocation>
</comment>
<dbReference type="Gene3D" id="3.40.35.10">
    <property type="entry name" value="Phosphotransferase system, sorbose subfamily IIB component"/>
    <property type="match status" value="1"/>
</dbReference>
<dbReference type="GO" id="GO:0005737">
    <property type="term" value="C:cytoplasm"/>
    <property type="evidence" value="ECO:0007669"/>
    <property type="project" value="UniProtKB-SubCell"/>
</dbReference>
<evidence type="ECO:0000256" key="5">
    <source>
        <dbReference type="ARBA" id="ARBA00022679"/>
    </source>
</evidence>
<dbReference type="GO" id="GO:0008982">
    <property type="term" value="F:protein-N(PI)-phosphohistidine-sugar phosphotransferase activity"/>
    <property type="evidence" value="ECO:0007669"/>
    <property type="project" value="InterPro"/>
</dbReference>
<name>A0A7X6MZF6_9STRE</name>
<dbReference type="RefSeq" id="WP_168548181.1">
    <property type="nucleotide sequence ID" value="NZ_JAAXPR010000001.1"/>
</dbReference>
<protein>
    <submittedName>
        <fullName evidence="9">PTS sugar transporter subunit IIB</fullName>
    </submittedName>
</protein>
<keyword evidence="5" id="KW-0808">Transferase</keyword>
<dbReference type="InterPro" id="IPR036667">
    <property type="entry name" value="PTS_IIB_sorbose-sp_sf"/>
</dbReference>
<dbReference type="Proteomes" id="UP000522720">
    <property type="component" value="Unassembled WGS sequence"/>
</dbReference>
<gene>
    <name evidence="9" type="ORF">HF992_00865</name>
</gene>
<feature type="domain" description="PTS EIIB type-4" evidence="8">
    <location>
        <begin position="1"/>
        <end position="157"/>
    </location>
</feature>
<evidence type="ECO:0000256" key="2">
    <source>
        <dbReference type="ARBA" id="ARBA00022448"/>
    </source>
</evidence>
<sequence>MTIVFSRIDDRLIHGQVVTTWVNMHKIEQIIVLNDKVAGDKTQKSILTMAAPQGISVKAFPVEKFGEIIKTNKITRRTMLLFTTSEDALRAYEAGVPIPSLNVGGMRFQEGREKLTKSVAVTPSEKEAFKKLLENSVEVTIQMVPNDEKIKLEEVIL</sequence>
<dbReference type="AlphaFoldDB" id="A0A7X6MZF6"/>
<dbReference type="CDD" id="cd00001">
    <property type="entry name" value="PTS_IIB_man"/>
    <property type="match status" value="1"/>
</dbReference>